<proteinExistence type="predicted"/>
<protein>
    <submittedName>
        <fullName evidence="1">Uncharacterized protein</fullName>
    </submittedName>
</protein>
<name>A0A8H7REA3_9FUNG</name>
<gene>
    <name evidence="1" type="ORF">INT47_011055</name>
</gene>
<sequence>FLLTLLLVQPVPSSPPPTERNTRRRIKIDETDGVLLPGLSDSLVSYLKTLAANRIGDFHKLEHHEKFRVLACMNNVLDLEGIAANGSNCSLNTDQQATIAHFLAEIHDEENNIFEREASLSEGDYIIKIWGYVVEKLFYKTKTCLPEILVTEQKTSSHRMDLHMLCKSNLSKHDLCDGEFGKAAVPGKLYHDKAKLLMNGKNQLNYLLSKNPGDPSEVKITLFQVLGFEADLYHLLEYKLAVGHNIVYFYNETSIDYGVYLPKKIKNFAIPTIARKFAKDMKNFMEGMSILRHHVLEFVEICNDNSKRTDRLSEITKPSCTVDHSAKMRSVWAPPPSP</sequence>
<keyword evidence="2" id="KW-1185">Reference proteome</keyword>
<dbReference type="Proteomes" id="UP000603453">
    <property type="component" value="Unassembled WGS sequence"/>
</dbReference>
<dbReference type="EMBL" id="JAEPRD010000017">
    <property type="protein sequence ID" value="KAG2208915.1"/>
    <property type="molecule type" value="Genomic_DNA"/>
</dbReference>
<feature type="non-terminal residue" evidence="1">
    <location>
        <position position="1"/>
    </location>
</feature>
<comment type="caution">
    <text evidence="1">The sequence shown here is derived from an EMBL/GenBank/DDBJ whole genome shotgun (WGS) entry which is preliminary data.</text>
</comment>
<evidence type="ECO:0000313" key="2">
    <source>
        <dbReference type="Proteomes" id="UP000603453"/>
    </source>
</evidence>
<accession>A0A8H7REA3</accession>
<dbReference type="AlphaFoldDB" id="A0A8H7REA3"/>
<evidence type="ECO:0000313" key="1">
    <source>
        <dbReference type="EMBL" id="KAG2208915.1"/>
    </source>
</evidence>
<dbReference type="OrthoDB" id="2288006at2759"/>
<reference evidence="1" key="1">
    <citation type="submission" date="2020-12" db="EMBL/GenBank/DDBJ databases">
        <title>Metabolic potential, ecology and presence of endohyphal bacteria is reflected in genomic diversity of Mucoromycotina.</title>
        <authorList>
            <person name="Muszewska A."/>
            <person name="Okrasinska A."/>
            <person name="Steczkiewicz K."/>
            <person name="Drgas O."/>
            <person name="Orlowska M."/>
            <person name="Perlinska-Lenart U."/>
            <person name="Aleksandrzak-Piekarczyk T."/>
            <person name="Szatraj K."/>
            <person name="Zielenkiewicz U."/>
            <person name="Pilsyk S."/>
            <person name="Malc E."/>
            <person name="Mieczkowski P."/>
            <person name="Kruszewska J.S."/>
            <person name="Biernat P."/>
            <person name="Pawlowska J."/>
        </authorList>
    </citation>
    <scope>NUCLEOTIDE SEQUENCE</scope>
    <source>
        <strain evidence="1">WA0000017839</strain>
    </source>
</reference>
<organism evidence="1 2">
    <name type="scientific">Mucor saturninus</name>
    <dbReference type="NCBI Taxonomy" id="64648"/>
    <lineage>
        <taxon>Eukaryota</taxon>
        <taxon>Fungi</taxon>
        <taxon>Fungi incertae sedis</taxon>
        <taxon>Mucoromycota</taxon>
        <taxon>Mucoromycotina</taxon>
        <taxon>Mucoromycetes</taxon>
        <taxon>Mucorales</taxon>
        <taxon>Mucorineae</taxon>
        <taxon>Mucoraceae</taxon>
        <taxon>Mucor</taxon>
    </lineage>
</organism>